<reference evidence="2 3" key="1">
    <citation type="journal article" date="2013" name="Genome Announc.">
        <title>Draft Whole-Genome Sequence of Bacillus sonorensis Strain L12, a Source of Nonribosomal Lipopeptides.</title>
        <authorList>
            <person name="Adimpong D.B."/>
            <person name="Sorensen K.I."/>
            <person name="Nielsen D.S."/>
            <person name="Thorsen L."/>
            <person name="Rasmussen T.B."/>
            <person name="Derkx P.M."/>
            <person name="Jespersen L."/>
        </authorList>
    </citation>
    <scope>NUCLEOTIDE SEQUENCE [LARGE SCALE GENOMIC DNA]</scope>
    <source>
        <strain evidence="2 3">L12</strain>
    </source>
</reference>
<name>M5PBB0_9BACI</name>
<accession>M5PBB0</accession>
<comment type="caution">
    <text evidence="2">The sequence shown here is derived from an EMBL/GenBank/DDBJ whole genome shotgun (WGS) entry which is preliminary data.</text>
</comment>
<evidence type="ECO:0000256" key="1">
    <source>
        <dbReference type="SAM" id="MobiDB-lite"/>
    </source>
</evidence>
<evidence type="ECO:0000313" key="2">
    <source>
        <dbReference type="EMBL" id="EME72825.1"/>
    </source>
</evidence>
<feature type="region of interest" description="Disordered" evidence="1">
    <location>
        <begin position="15"/>
        <end position="57"/>
    </location>
</feature>
<dbReference type="STRING" id="1274524.BSONL12_21200"/>
<organism evidence="2 3">
    <name type="scientific">Bacillus sonorensis L12</name>
    <dbReference type="NCBI Taxonomy" id="1274524"/>
    <lineage>
        <taxon>Bacteria</taxon>
        <taxon>Bacillati</taxon>
        <taxon>Bacillota</taxon>
        <taxon>Bacilli</taxon>
        <taxon>Bacillales</taxon>
        <taxon>Bacillaceae</taxon>
        <taxon>Bacillus</taxon>
    </lineage>
</organism>
<dbReference type="AlphaFoldDB" id="M5PBB0"/>
<dbReference type="EMBL" id="AOFM01000014">
    <property type="protein sequence ID" value="EME72825.1"/>
    <property type="molecule type" value="Genomic_DNA"/>
</dbReference>
<feature type="compositionally biased region" description="Basic residues" evidence="1">
    <location>
        <begin position="40"/>
        <end position="57"/>
    </location>
</feature>
<proteinExistence type="predicted"/>
<gene>
    <name evidence="2" type="ORF">BSONL12_21200</name>
</gene>
<protein>
    <submittedName>
        <fullName evidence="2">Uncharacterized protein</fullName>
    </submittedName>
</protein>
<evidence type="ECO:0000313" key="3">
    <source>
        <dbReference type="Proteomes" id="UP000011907"/>
    </source>
</evidence>
<sequence>MDVLRKLLKSLKNSSYRKYSSSDYGRRPNKKYSSSDYRKKGYGHHHYKRKHKKFYSS</sequence>
<dbReference type="PATRIC" id="fig|1274524.3.peg.4580"/>
<dbReference type="Proteomes" id="UP000011907">
    <property type="component" value="Unassembled WGS sequence"/>
</dbReference>